<sequence length="62" mass="6671">MIASIGLDSGTRGLNCKTSSRELKKLALLTVAGTWRPLASRQVSPAWSWEMATIASGLRNNP</sequence>
<reference evidence="1 2" key="1">
    <citation type="submission" date="2018-08" db="EMBL/GenBank/DDBJ databases">
        <title>Whole Genome Sequence of the Moderate Halophilic Marine Bacterium Marinobacter litoralis Sw-45.</title>
        <authorList>
            <person name="Musa H."/>
        </authorList>
    </citation>
    <scope>NUCLEOTIDE SEQUENCE [LARGE SCALE GENOMIC DNA]</scope>
    <source>
        <strain evidence="1 2">Sw-45</strain>
    </source>
</reference>
<comment type="caution">
    <text evidence="1">The sequence shown here is derived from an EMBL/GenBank/DDBJ whole genome shotgun (WGS) entry which is preliminary data.</text>
</comment>
<dbReference type="AlphaFoldDB" id="A0A3M2RJL4"/>
<protein>
    <submittedName>
        <fullName evidence="1">Uncharacterized protein</fullName>
    </submittedName>
</protein>
<evidence type="ECO:0000313" key="2">
    <source>
        <dbReference type="Proteomes" id="UP000265903"/>
    </source>
</evidence>
<organism evidence="1 2">
    <name type="scientific">Marinobacter litoralis</name>
    <dbReference type="NCBI Taxonomy" id="187981"/>
    <lineage>
        <taxon>Bacteria</taxon>
        <taxon>Pseudomonadati</taxon>
        <taxon>Pseudomonadota</taxon>
        <taxon>Gammaproteobacteria</taxon>
        <taxon>Pseudomonadales</taxon>
        <taxon>Marinobacteraceae</taxon>
        <taxon>Marinobacter</taxon>
    </lineage>
</organism>
<gene>
    <name evidence="1" type="ORF">DOQ08_00187</name>
</gene>
<accession>A0A3M2RJL4</accession>
<dbReference type="EMBL" id="QMDL01000001">
    <property type="protein sequence ID" value="RMJ05517.1"/>
    <property type="molecule type" value="Genomic_DNA"/>
</dbReference>
<dbReference type="Proteomes" id="UP000265903">
    <property type="component" value="Unassembled WGS sequence"/>
</dbReference>
<name>A0A3M2RJL4_9GAMM</name>
<proteinExistence type="predicted"/>
<keyword evidence="2" id="KW-1185">Reference proteome</keyword>
<evidence type="ECO:0000313" key="1">
    <source>
        <dbReference type="EMBL" id="RMJ05517.1"/>
    </source>
</evidence>